<comment type="caution">
    <text evidence="1">The sequence shown here is derived from an EMBL/GenBank/DDBJ whole genome shotgun (WGS) entry which is preliminary data.</text>
</comment>
<protein>
    <submittedName>
        <fullName evidence="1">Uncharacterized protein</fullName>
    </submittedName>
</protein>
<gene>
    <name evidence="1" type="ORF">NCGR_LOCUS67111</name>
</gene>
<name>A0A811SMN7_9POAL</name>
<dbReference type="Proteomes" id="UP000604825">
    <property type="component" value="Unassembled WGS sequence"/>
</dbReference>
<evidence type="ECO:0000313" key="2">
    <source>
        <dbReference type="Proteomes" id="UP000604825"/>
    </source>
</evidence>
<accession>A0A811SMN7</accession>
<reference evidence="1" key="1">
    <citation type="submission" date="2020-10" db="EMBL/GenBank/DDBJ databases">
        <authorList>
            <person name="Han B."/>
            <person name="Lu T."/>
            <person name="Zhao Q."/>
            <person name="Huang X."/>
            <person name="Zhao Y."/>
        </authorList>
    </citation>
    <scope>NUCLEOTIDE SEQUENCE</scope>
</reference>
<dbReference type="AlphaFoldDB" id="A0A811SMN7"/>
<evidence type="ECO:0000313" key="1">
    <source>
        <dbReference type="EMBL" id="CAD6343013.1"/>
    </source>
</evidence>
<dbReference type="InterPro" id="IPR044286">
    <property type="entry name" value="SINL_plant"/>
</dbReference>
<dbReference type="OrthoDB" id="605468at2759"/>
<dbReference type="EMBL" id="CAJGYO010000658">
    <property type="protein sequence ID" value="CAD6343013.1"/>
    <property type="molecule type" value="Genomic_DNA"/>
</dbReference>
<organism evidence="1 2">
    <name type="scientific">Miscanthus lutarioriparius</name>
    <dbReference type="NCBI Taxonomy" id="422564"/>
    <lineage>
        <taxon>Eukaryota</taxon>
        <taxon>Viridiplantae</taxon>
        <taxon>Streptophyta</taxon>
        <taxon>Embryophyta</taxon>
        <taxon>Tracheophyta</taxon>
        <taxon>Spermatophyta</taxon>
        <taxon>Magnoliopsida</taxon>
        <taxon>Liliopsida</taxon>
        <taxon>Poales</taxon>
        <taxon>Poaceae</taxon>
        <taxon>PACMAD clade</taxon>
        <taxon>Panicoideae</taxon>
        <taxon>Andropogonodae</taxon>
        <taxon>Andropogoneae</taxon>
        <taxon>Saccharinae</taxon>
        <taxon>Miscanthus</taxon>
    </lineage>
</organism>
<sequence>MCEAGHLAYGTCYSFLPKNKCYSCHRNGAYSRNTPLEGIVGCVKVLCPYDVYGCRTYATYHEAGDH</sequence>
<keyword evidence="2" id="KW-1185">Reference proteome</keyword>
<dbReference type="PANTHER" id="PTHR46632">
    <property type="entry name" value="E3 UBIQUITIN-PROTEIN LIGASE SINA-LIKE 4"/>
    <property type="match status" value="1"/>
</dbReference>
<dbReference type="PANTHER" id="PTHR46632:SF33">
    <property type="entry name" value="SIAH-TYPE DOMAIN-CONTAINING PROTEIN"/>
    <property type="match status" value="1"/>
</dbReference>
<proteinExistence type="predicted"/>